<feature type="transmembrane region" description="Helical" evidence="7">
    <location>
        <begin position="102"/>
        <end position="123"/>
    </location>
</feature>
<evidence type="ECO:0000256" key="2">
    <source>
        <dbReference type="ARBA" id="ARBA00022448"/>
    </source>
</evidence>
<feature type="transmembrane region" description="Helical" evidence="7">
    <location>
        <begin position="180"/>
        <end position="200"/>
    </location>
</feature>
<dbReference type="InterPro" id="IPR045621">
    <property type="entry name" value="BPD_transp_1_N"/>
</dbReference>
<comment type="subcellular location">
    <subcellularLocation>
        <location evidence="1 7">Cell membrane</location>
        <topology evidence="1 7">Multi-pass membrane protein</topology>
    </subcellularLocation>
</comment>
<feature type="domain" description="ABC transmembrane type-1" evidence="8">
    <location>
        <begin position="99"/>
        <end position="307"/>
    </location>
</feature>
<reference evidence="9 10" key="1">
    <citation type="submission" date="2019-03" db="EMBL/GenBank/DDBJ databases">
        <title>Genomic analyses of the natural microbiome of Caenorhabditis elegans.</title>
        <authorList>
            <person name="Samuel B."/>
        </authorList>
    </citation>
    <scope>NUCLEOTIDE SEQUENCE [LARGE SCALE GENOMIC DNA]</scope>
    <source>
        <strain evidence="9 10">JUb18</strain>
    </source>
</reference>
<evidence type="ECO:0000256" key="6">
    <source>
        <dbReference type="ARBA" id="ARBA00023136"/>
    </source>
</evidence>
<dbReference type="CDD" id="cd06261">
    <property type="entry name" value="TM_PBP2"/>
    <property type="match status" value="1"/>
</dbReference>
<keyword evidence="2 7" id="KW-0813">Transport</keyword>
<sequence length="317" mass="33552">MLAFIAKRLAMGVGLVLLVLTLIFSALHFVPGDPAVLLLSVGDGGAPTPEAIEKVREQLGLNQPLFAQYLHFLGGVFTGDLGDSFKTSQPVLEAIGARLPRTLLLVGFATLLSVVFGVALGALAGRKGGWVDTCVTALSSIGVALPVFVFGAVLILVFSISLKWFPAGGYVDFAEDPGGALWSLTLPAISLAVGFSAQIARMTRSAVLEVQGQDWVRTAKSIGLAPLTVFRKHVLRNSLTPVVTVIGIGFGTLLGSTVLVERVFNYPGMSSLLVDGVTNRDYPVVQGIVIVIALMFILINIVVDIIYGILDPRVRRS</sequence>
<dbReference type="Pfam" id="PF19300">
    <property type="entry name" value="BPD_transp_1_N"/>
    <property type="match status" value="1"/>
</dbReference>
<dbReference type="AlphaFoldDB" id="A0A4R6S1G5"/>
<dbReference type="PROSITE" id="PS50928">
    <property type="entry name" value="ABC_TM1"/>
    <property type="match status" value="1"/>
</dbReference>
<comment type="caution">
    <text evidence="9">The sequence shown here is derived from an EMBL/GenBank/DDBJ whole genome shotgun (WGS) entry which is preliminary data.</text>
</comment>
<feature type="transmembrane region" description="Helical" evidence="7">
    <location>
        <begin position="239"/>
        <end position="264"/>
    </location>
</feature>
<feature type="transmembrane region" description="Helical" evidence="7">
    <location>
        <begin position="9"/>
        <end position="30"/>
    </location>
</feature>
<dbReference type="Proteomes" id="UP000295601">
    <property type="component" value="Unassembled WGS sequence"/>
</dbReference>
<keyword evidence="4 7" id="KW-0812">Transmembrane</keyword>
<gene>
    <name evidence="9" type="ORF">EDF62_1329</name>
</gene>
<keyword evidence="5 7" id="KW-1133">Transmembrane helix</keyword>
<protein>
    <submittedName>
        <fullName evidence="9">Peptide/nickel transport system permease protein</fullName>
    </submittedName>
</protein>
<dbReference type="PANTHER" id="PTHR43163:SF6">
    <property type="entry name" value="DIPEPTIDE TRANSPORT SYSTEM PERMEASE PROTEIN DPPB-RELATED"/>
    <property type="match status" value="1"/>
</dbReference>
<dbReference type="InterPro" id="IPR000515">
    <property type="entry name" value="MetI-like"/>
</dbReference>
<evidence type="ECO:0000313" key="10">
    <source>
        <dbReference type="Proteomes" id="UP000295601"/>
    </source>
</evidence>
<evidence type="ECO:0000256" key="7">
    <source>
        <dbReference type="RuleBase" id="RU363032"/>
    </source>
</evidence>
<accession>A0A4R6S1G5</accession>
<dbReference type="SUPFAM" id="SSF161098">
    <property type="entry name" value="MetI-like"/>
    <property type="match status" value="1"/>
</dbReference>
<proteinExistence type="inferred from homology"/>
<evidence type="ECO:0000259" key="8">
    <source>
        <dbReference type="PROSITE" id="PS50928"/>
    </source>
</evidence>
<feature type="transmembrane region" description="Helical" evidence="7">
    <location>
        <begin position="135"/>
        <end position="160"/>
    </location>
</feature>
<evidence type="ECO:0000256" key="4">
    <source>
        <dbReference type="ARBA" id="ARBA00022692"/>
    </source>
</evidence>
<dbReference type="EMBL" id="SNYA01000003">
    <property type="protein sequence ID" value="TDP93350.1"/>
    <property type="molecule type" value="Genomic_DNA"/>
</dbReference>
<dbReference type="PANTHER" id="PTHR43163">
    <property type="entry name" value="DIPEPTIDE TRANSPORT SYSTEM PERMEASE PROTEIN DPPB-RELATED"/>
    <property type="match status" value="1"/>
</dbReference>
<dbReference type="InterPro" id="IPR035906">
    <property type="entry name" value="MetI-like_sf"/>
</dbReference>
<evidence type="ECO:0000256" key="1">
    <source>
        <dbReference type="ARBA" id="ARBA00004651"/>
    </source>
</evidence>
<dbReference type="RefSeq" id="WP_208107869.1">
    <property type="nucleotide sequence ID" value="NZ_CP080492.1"/>
</dbReference>
<comment type="similarity">
    <text evidence="7">Belongs to the binding-protein-dependent transport system permease family.</text>
</comment>
<keyword evidence="10" id="KW-1185">Reference proteome</keyword>
<evidence type="ECO:0000256" key="3">
    <source>
        <dbReference type="ARBA" id="ARBA00022475"/>
    </source>
</evidence>
<keyword evidence="6 7" id="KW-0472">Membrane</keyword>
<organism evidence="9 10">
    <name type="scientific">Leucobacter luti</name>
    <dbReference type="NCBI Taxonomy" id="340320"/>
    <lineage>
        <taxon>Bacteria</taxon>
        <taxon>Bacillati</taxon>
        <taxon>Actinomycetota</taxon>
        <taxon>Actinomycetes</taxon>
        <taxon>Micrococcales</taxon>
        <taxon>Microbacteriaceae</taxon>
        <taxon>Leucobacter</taxon>
    </lineage>
</organism>
<feature type="transmembrane region" description="Helical" evidence="7">
    <location>
        <begin position="284"/>
        <end position="310"/>
    </location>
</feature>
<dbReference type="Pfam" id="PF00528">
    <property type="entry name" value="BPD_transp_1"/>
    <property type="match status" value="1"/>
</dbReference>
<dbReference type="GO" id="GO:0005886">
    <property type="term" value="C:plasma membrane"/>
    <property type="evidence" value="ECO:0007669"/>
    <property type="project" value="UniProtKB-SubCell"/>
</dbReference>
<keyword evidence="3" id="KW-1003">Cell membrane</keyword>
<name>A0A4R6S1G5_9MICO</name>
<evidence type="ECO:0000313" key="9">
    <source>
        <dbReference type="EMBL" id="TDP93350.1"/>
    </source>
</evidence>
<evidence type="ECO:0000256" key="5">
    <source>
        <dbReference type="ARBA" id="ARBA00022989"/>
    </source>
</evidence>
<dbReference type="GO" id="GO:0055085">
    <property type="term" value="P:transmembrane transport"/>
    <property type="evidence" value="ECO:0007669"/>
    <property type="project" value="InterPro"/>
</dbReference>
<dbReference type="Gene3D" id="1.10.3720.10">
    <property type="entry name" value="MetI-like"/>
    <property type="match status" value="1"/>
</dbReference>